<name>A0A1F7Y3G4_9BACT</name>
<feature type="transmembrane region" description="Helical" evidence="1">
    <location>
        <begin position="110"/>
        <end position="129"/>
    </location>
</feature>
<keyword evidence="1" id="KW-0472">Membrane</keyword>
<comment type="caution">
    <text evidence="2">The sequence shown here is derived from an EMBL/GenBank/DDBJ whole genome shotgun (WGS) entry which is preliminary data.</text>
</comment>
<protein>
    <submittedName>
        <fullName evidence="2">Uncharacterized protein</fullName>
    </submittedName>
</protein>
<feature type="transmembrane region" description="Helical" evidence="1">
    <location>
        <begin position="56"/>
        <end position="77"/>
    </location>
</feature>
<sequence length="200" mass="22660">MILRIIFTTFVVLIFLYVFWRRLKEDYTQNQIFTCGFYILLGLVIGSIIADAFAPLWFFWLSFSGAVAGMLLGVYRFKLRIFEVLEASVIGALVLLSATYTFDWITTKNIFSALGALAVVILMIFYALLNKHYKRFTWYKSGKVGFSGMMTLGIFFLIRTIIAILLPHMLSFVGSIDAVISGTLSFLAFITLYNLAGQTQ</sequence>
<keyword evidence="1" id="KW-0812">Transmembrane</keyword>
<reference evidence="2 3" key="1">
    <citation type="journal article" date="2016" name="Nat. Commun.">
        <title>Thousands of microbial genomes shed light on interconnected biogeochemical processes in an aquifer system.</title>
        <authorList>
            <person name="Anantharaman K."/>
            <person name="Brown C.T."/>
            <person name="Hug L.A."/>
            <person name="Sharon I."/>
            <person name="Castelle C.J."/>
            <person name="Probst A.J."/>
            <person name="Thomas B.C."/>
            <person name="Singh A."/>
            <person name="Wilkins M.J."/>
            <person name="Karaoz U."/>
            <person name="Brodie E.L."/>
            <person name="Williams K.H."/>
            <person name="Hubbard S.S."/>
            <person name="Banfield J.F."/>
        </authorList>
    </citation>
    <scope>NUCLEOTIDE SEQUENCE [LARGE SCALE GENOMIC DNA]</scope>
</reference>
<evidence type="ECO:0000313" key="3">
    <source>
        <dbReference type="Proteomes" id="UP000178419"/>
    </source>
</evidence>
<organism evidence="2 3">
    <name type="scientific">Candidatus Woesebacteria bacterium RIFCSPHIGHO2_01_FULL_38_9</name>
    <dbReference type="NCBI Taxonomy" id="1802492"/>
    <lineage>
        <taxon>Bacteria</taxon>
        <taxon>Candidatus Woeseibacteriota</taxon>
    </lineage>
</organism>
<feature type="transmembrane region" description="Helical" evidence="1">
    <location>
        <begin position="150"/>
        <end position="170"/>
    </location>
</feature>
<feature type="transmembrane region" description="Helical" evidence="1">
    <location>
        <begin position="32"/>
        <end position="50"/>
    </location>
</feature>
<dbReference type="AlphaFoldDB" id="A0A1F7Y3G4"/>
<feature type="transmembrane region" description="Helical" evidence="1">
    <location>
        <begin position="84"/>
        <end position="104"/>
    </location>
</feature>
<accession>A0A1F7Y3G4</accession>
<gene>
    <name evidence="2" type="ORF">A2714_02020</name>
</gene>
<evidence type="ECO:0000313" key="2">
    <source>
        <dbReference type="EMBL" id="OGM21085.1"/>
    </source>
</evidence>
<feature type="transmembrane region" description="Helical" evidence="1">
    <location>
        <begin position="176"/>
        <end position="196"/>
    </location>
</feature>
<keyword evidence="1" id="KW-1133">Transmembrane helix</keyword>
<feature type="transmembrane region" description="Helical" evidence="1">
    <location>
        <begin position="6"/>
        <end position="23"/>
    </location>
</feature>
<dbReference type="Proteomes" id="UP000178419">
    <property type="component" value="Unassembled WGS sequence"/>
</dbReference>
<proteinExistence type="predicted"/>
<dbReference type="EMBL" id="MGGE01000027">
    <property type="protein sequence ID" value="OGM21085.1"/>
    <property type="molecule type" value="Genomic_DNA"/>
</dbReference>
<evidence type="ECO:0000256" key="1">
    <source>
        <dbReference type="SAM" id="Phobius"/>
    </source>
</evidence>